<feature type="compositionally biased region" description="Basic residues" evidence="3">
    <location>
        <begin position="428"/>
        <end position="452"/>
    </location>
</feature>
<reference evidence="5 6" key="1">
    <citation type="journal article" date="2014" name="Genome Announc.">
        <title>Draft genome sequence of Sclerotinia borealis, a psychrophilic plant pathogenic fungus.</title>
        <authorList>
            <person name="Mardanov A.V."/>
            <person name="Beletsky A.V."/>
            <person name="Kadnikov V.V."/>
            <person name="Ignatov A.N."/>
            <person name="Ravin N.V."/>
        </authorList>
    </citation>
    <scope>NUCLEOTIDE SEQUENCE [LARGE SCALE GENOMIC DNA]</scope>
    <source>
        <strain evidence="6">F-4157</strain>
    </source>
</reference>
<dbReference type="Proteomes" id="UP000019487">
    <property type="component" value="Unassembled WGS sequence"/>
</dbReference>
<dbReference type="InterPro" id="IPR024336">
    <property type="entry name" value="tRNA_splic_suSen54_N"/>
</dbReference>
<comment type="similarity">
    <text evidence="1">Belongs to the SEN54 family.</text>
</comment>
<dbReference type="InterPro" id="IPR024337">
    <property type="entry name" value="tRNA_splic_suSen54"/>
</dbReference>
<evidence type="ECO:0000256" key="1">
    <source>
        <dbReference type="ARBA" id="ARBA00005736"/>
    </source>
</evidence>
<sequence length="452" mass="50484">MADMDEDAPINSLYNQSNEDNEEGDETQDFRLLASLSSKTGSLPKRGEKDFEPHGTKQQDGVLAASRQAMHDALDYTRFHLPKAHIRAFYYGEGVGEGLERDELVGEEWRKGLEADHIVVVESPRGPHFRTIGRANEGKHKSSLWLLPEEALYLVERGNLDLWWPNKSSYNGVEDGESDKRGDSGDEDEGAPMSLQAAYAMLVGLDGERGKISLERYNVYANLKRNGYVVTRGPDWDPSSPAKPFEYGPTPGESKGLFTWLFDLFAKDTTHSPHGPLVQPGLHRSYDSIYRQMAIIPRYKPSPIPDESSKPPSHPFRVCFHIWKPSSIPTFAKTNPGSPDFRIAVVDARETFVPTLPEVVSLFDSSPWDAPGKSMEGPNKVYNRIRHGYRNVILAVNDQGIISYLRMGDCAFGEEKLYERFDEGNSRGNKRGGRRGRGGGRGRGRGRGRGGN</sequence>
<evidence type="ECO:0000259" key="4">
    <source>
        <dbReference type="Pfam" id="PF12928"/>
    </source>
</evidence>
<dbReference type="EMBL" id="AYSA01000435">
    <property type="protein sequence ID" value="ESZ92013.1"/>
    <property type="molecule type" value="Genomic_DNA"/>
</dbReference>
<dbReference type="STRING" id="1432307.W9C892"/>
<feature type="region of interest" description="Disordered" evidence="3">
    <location>
        <begin position="423"/>
        <end position="452"/>
    </location>
</feature>
<name>W9C892_SCLBF</name>
<evidence type="ECO:0000313" key="6">
    <source>
        <dbReference type="Proteomes" id="UP000019487"/>
    </source>
</evidence>
<evidence type="ECO:0000256" key="3">
    <source>
        <dbReference type="SAM" id="MobiDB-lite"/>
    </source>
</evidence>
<feature type="region of interest" description="Disordered" evidence="3">
    <location>
        <begin position="1"/>
        <end position="60"/>
    </location>
</feature>
<comment type="caution">
    <text evidence="5">The sequence shown here is derived from an EMBL/GenBank/DDBJ whole genome shotgun (WGS) entry which is preliminary data.</text>
</comment>
<organism evidence="5 6">
    <name type="scientific">Sclerotinia borealis (strain F-4128)</name>
    <dbReference type="NCBI Taxonomy" id="1432307"/>
    <lineage>
        <taxon>Eukaryota</taxon>
        <taxon>Fungi</taxon>
        <taxon>Dikarya</taxon>
        <taxon>Ascomycota</taxon>
        <taxon>Pezizomycotina</taxon>
        <taxon>Leotiomycetes</taxon>
        <taxon>Helotiales</taxon>
        <taxon>Sclerotiniaceae</taxon>
        <taxon>Sclerotinia</taxon>
    </lineage>
</organism>
<keyword evidence="2" id="KW-0819">tRNA processing</keyword>
<dbReference type="HOGENOM" id="CLU_028449_2_0_1"/>
<dbReference type="PANTHER" id="PTHR21027:SF1">
    <property type="entry name" value="TRNA-SPLICING ENDONUCLEASE SUBUNIT SEN54"/>
    <property type="match status" value="1"/>
</dbReference>
<proteinExistence type="inferred from homology"/>
<dbReference type="AlphaFoldDB" id="W9C892"/>
<dbReference type="PANTHER" id="PTHR21027">
    <property type="entry name" value="TRNA-SPLICING ENDONUCLEASE SUBUNIT SEN54"/>
    <property type="match status" value="1"/>
</dbReference>
<feature type="compositionally biased region" description="Basic and acidic residues" evidence="3">
    <location>
        <begin position="45"/>
        <end position="57"/>
    </location>
</feature>
<dbReference type="Pfam" id="PF12928">
    <property type="entry name" value="tRNA_int_end_N2"/>
    <property type="match status" value="1"/>
</dbReference>
<evidence type="ECO:0000256" key="2">
    <source>
        <dbReference type="ARBA" id="ARBA00022694"/>
    </source>
</evidence>
<feature type="domain" description="tRNA-splicing endonuclease subunit Sen54 N-terminal" evidence="4">
    <location>
        <begin position="71"/>
        <end position="164"/>
    </location>
</feature>
<accession>W9C892</accession>
<dbReference type="GO" id="GO:0000214">
    <property type="term" value="C:tRNA-intron endonuclease complex"/>
    <property type="evidence" value="ECO:0007669"/>
    <property type="project" value="TreeGrafter"/>
</dbReference>
<dbReference type="OrthoDB" id="408683at2759"/>
<gene>
    <name evidence="5" type="ORF">SBOR_7605</name>
</gene>
<dbReference type="GO" id="GO:0000379">
    <property type="term" value="P:tRNA-type intron splice site recognition and cleavage"/>
    <property type="evidence" value="ECO:0007669"/>
    <property type="project" value="TreeGrafter"/>
</dbReference>
<keyword evidence="6" id="KW-1185">Reference proteome</keyword>
<evidence type="ECO:0000313" key="5">
    <source>
        <dbReference type="EMBL" id="ESZ92013.1"/>
    </source>
</evidence>
<protein>
    <recommendedName>
        <fullName evidence="4">tRNA-splicing endonuclease subunit Sen54 N-terminal domain-containing protein</fullName>
    </recommendedName>
</protein>